<organism evidence="2 3">
    <name type="scientific">Aquibaculum arenosum</name>
    <dbReference type="NCBI Taxonomy" id="3032591"/>
    <lineage>
        <taxon>Bacteria</taxon>
        <taxon>Pseudomonadati</taxon>
        <taxon>Pseudomonadota</taxon>
        <taxon>Alphaproteobacteria</taxon>
        <taxon>Rhodospirillales</taxon>
        <taxon>Rhodovibrionaceae</taxon>
        <taxon>Aquibaculum</taxon>
    </lineage>
</organism>
<evidence type="ECO:0000259" key="1">
    <source>
        <dbReference type="Pfam" id="PF00248"/>
    </source>
</evidence>
<dbReference type="Proteomes" id="UP001215503">
    <property type="component" value="Unassembled WGS sequence"/>
</dbReference>
<dbReference type="PRINTS" id="PR00069">
    <property type="entry name" value="ALDKETRDTASE"/>
</dbReference>
<accession>A0ABT5YNF9</accession>
<dbReference type="Gene3D" id="3.20.20.100">
    <property type="entry name" value="NADP-dependent oxidoreductase domain"/>
    <property type="match status" value="1"/>
</dbReference>
<evidence type="ECO:0000313" key="3">
    <source>
        <dbReference type="Proteomes" id="UP001215503"/>
    </source>
</evidence>
<gene>
    <name evidence="2" type="ORF">P2G67_10980</name>
</gene>
<comment type="caution">
    <text evidence="2">The sequence shown here is derived from an EMBL/GenBank/DDBJ whole genome shotgun (WGS) entry which is preliminary data.</text>
</comment>
<dbReference type="Pfam" id="PF00248">
    <property type="entry name" value="Aldo_ket_red"/>
    <property type="match status" value="1"/>
</dbReference>
<dbReference type="PANTHER" id="PTHR43638:SF3">
    <property type="entry name" value="ALDEHYDE REDUCTASE"/>
    <property type="match status" value="1"/>
</dbReference>
<dbReference type="InterPro" id="IPR036812">
    <property type="entry name" value="NAD(P)_OxRdtase_dom_sf"/>
</dbReference>
<dbReference type="InterPro" id="IPR020471">
    <property type="entry name" value="AKR"/>
</dbReference>
<name>A0ABT5YNF9_9PROT</name>
<keyword evidence="3" id="KW-1185">Reference proteome</keyword>
<dbReference type="EMBL" id="JARHUD010000006">
    <property type="protein sequence ID" value="MDF2096501.1"/>
    <property type="molecule type" value="Genomic_DNA"/>
</dbReference>
<feature type="domain" description="NADP-dependent oxidoreductase" evidence="1">
    <location>
        <begin position="18"/>
        <end position="266"/>
    </location>
</feature>
<dbReference type="RefSeq" id="WP_275822994.1">
    <property type="nucleotide sequence ID" value="NZ_JARHUD010000006.1"/>
</dbReference>
<protein>
    <submittedName>
        <fullName evidence="2">Aldo/keto reductase</fullName>
    </submittedName>
</protein>
<dbReference type="CDD" id="cd19138">
    <property type="entry name" value="AKR_YeaE"/>
    <property type="match status" value="1"/>
</dbReference>
<dbReference type="PANTHER" id="PTHR43638">
    <property type="entry name" value="OXIDOREDUCTASE, ALDO/KETO REDUCTASE FAMILY PROTEIN"/>
    <property type="match status" value="1"/>
</dbReference>
<reference evidence="2 3" key="1">
    <citation type="submission" date="2023-03" db="EMBL/GenBank/DDBJ databases">
        <title>Fodinicurvata sp. CAU 1616 isolated from sea sendiment.</title>
        <authorList>
            <person name="Kim W."/>
        </authorList>
    </citation>
    <scope>NUCLEOTIDE SEQUENCE [LARGE SCALE GENOMIC DNA]</scope>
    <source>
        <strain evidence="2 3">CAU 1616</strain>
    </source>
</reference>
<evidence type="ECO:0000313" key="2">
    <source>
        <dbReference type="EMBL" id="MDF2096501.1"/>
    </source>
</evidence>
<sequence>MTADKPGITFPGGTTVPKLGLGTWGMGERAQERAREVRALQAGLDRGLTLIDTAEMYGSGGAEEVVGEAIAGRRDSVFLVSKVLPHNASREGTRRACEASLRRLGTDHLDLYLLHWRGSWPLEETLEAFSALQTEGKIGAWGVSNLDMEDCQELAALPGSEGLATNQLLYNLSRRGIEADLLPWCQARGVPVMAYSPIEQGRLLYQRPLERIAQRHTATAAQIALAWLLRQEGVLPIPKASDLDHLEENIAALSVELTQEDLEELDRGFPPPDGPQPLDIL</sequence>
<dbReference type="SUPFAM" id="SSF51430">
    <property type="entry name" value="NAD(P)-linked oxidoreductase"/>
    <property type="match status" value="1"/>
</dbReference>
<proteinExistence type="predicted"/>
<dbReference type="InterPro" id="IPR023210">
    <property type="entry name" value="NADP_OxRdtase_dom"/>
</dbReference>